<feature type="transmembrane region" description="Helical" evidence="10">
    <location>
        <begin position="37"/>
        <end position="52"/>
    </location>
</feature>
<evidence type="ECO:0000256" key="5">
    <source>
        <dbReference type="ARBA" id="ARBA00022519"/>
    </source>
</evidence>
<evidence type="ECO:0000256" key="6">
    <source>
        <dbReference type="ARBA" id="ARBA00022692"/>
    </source>
</evidence>
<dbReference type="GO" id="GO:0031992">
    <property type="term" value="F:energy transducer activity"/>
    <property type="evidence" value="ECO:0007669"/>
    <property type="project" value="TreeGrafter"/>
</dbReference>
<gene>
    <name evidence="12" type="ORF">H9848_04090</name>
</gene>
<evidence type="ECO:0000256" key="8">
    <source>
        <dbReference type="ARBA" id="ARBA00022989"/>
    </source>
</evidence>
<proteinExistence type="inferred from homology"/>
<comment type="similarity">
    <text evidence="2">Belongs to the TonB family.</text>
</comment>
<evidence type="ECO:0000313" key="12">
    <source>
        <dbReference type="EMBL" id="HIX85772.1"/>
    </source>
</evidence>
<feature type="transmembrane region" description="Helical" evidence="10">
    <location>
        <begin position="94"/>
        <end position="116"/>
    </location>
</feature>
<keyword evidence="5" id="KW-0997">Cell inner membrane</keyword>
<dbReference type="InterPro" id="IPR051045">
    <property type="entry name" value="TonB-dependent_transducer"/>
</dbReference>
<keyword evidence="3" id="KW-0813">Transport</keyword>
<dbReference type="CDD" id="cd07341">
    <property type="entry name" value="M56_BlaR1_MecR1_like"/>
    <property type="match status" value="1"/>
</dbReference>
<comment type="subcellular location">
    <subcellularLocation>
        <location evidence="1">Cell inner membrane</location>
        <topology evidence="1">Single-pass membrane protein</topology>
        <orientation evidence="1">Periplasmic side</orientation>
    </subcellularLocation>
</comment>
<feature type="transmembrane region" description="Helical" evidence="10">
    <location>
        <begin position="6"/>
        <end position="25"/>
    </location>
</feature>
<comment type="caution">
    <text evidence="12">The sequence shown here is derived from an EMBL/GenBank/DDBJ whole genome shotgun (WGS) entry which is preliminary data.</text>
</comment>
<dbReference type="EMBL" id="DXEN01000025">
    <property type="protein sequence ID" value="HIX85772.1"/>
    <property type="molecule type" value="Genomic_DNA"/>
</dbReference>
<keyword evidence="9 10" id="KW-0472">Membrane</keyword>
<dbReference type="GO" id="GO:0015031">
    <property type="term" value="P:protein transport"/>
    <property type="evidence" value="ECO:0007669"/>
    <property type="project" value="UniProtKB-KW"/>
</dbReference>
<reference evidence="12" key="1">
    <citation type="journal article" date="2021" name="PeerJ">
        <title>Extensive microbial diversity within the chicken gut microbiome revealed by metagenomics and culture.</title>
        <authorList>
            <person name="Gilroy R."/>
            <person name="Ravi A."/>
            <person name="Getino M."/>
            <person name="Pursley I."/>
            <person name="Horton D.L."/>
            <person name="Alikhan N.F."/>
            <person name="Baker D."/>
            <person name="Gharbi K."/>
            <person name="Hall N."/>
            <person name="Watson M."/>
            <person name="Adriaenssens E.M."/>
            <person name="Foster-Nyarko E."/>
            <person name="Jarju S."/>
            <person name="Secka A."/>
            <person name="Antonio M."/>
            <person name="Oren A."/>
            <person name="Chaudhuri R.R."/>
            <person name="La Ragione R."/>
            <person name="Hildebrand F."/>
            <person name="Pallen M.J."/>
        </authorList>
    </citation>
    <scope>NUCLEOTIDE SEQUENCE</scope>
    <source>
        <strain evidence="12">ChiHecec2B26-12326</strain>
    </source>
</reference>
<dbReference type="Proteomes" id="UP000823847">
    <property type="component" value="Unassembled WGS sequence"/>
</dbReference>
<evidence type="ECO:0000256" key="2">
    <source>
        <dbReference type="ARBA" id="ARBA00006555"/>
    </source>
</evidence>
<dbReference type="InterPro" id="IPR037682">
    <property type="entry name" value="TonB_C"/>
</dbReference>
<sequence>MDSLLLYLLKVNLALLVCYAVYRFLFARDTFFQLRRFLLLSFFGIALLHPLVDLPGGFAGQEPVQRIAVLYSAWLPEARVPATAGEGGWRLADILAPLCLVVCAGGWVALTLRFGWRLAGIAALTWRCPKARVRDVEVWLLDRADGPFSFFRVIFLRPSSYSDSELDEILLHEETHVRQMHSIDVLVAELLSVFCWMNPVAWLLRREVRDNLEYLADRQVLSRGFDSRRYQYHLLGLAYHPAAANLYNNFNVLSLKKRIIMMNKQQTKGIGRAKYLVVLPLAAAFIAVNQVDALARVVAEPAPRVLQQDKVYKVVDHMPEFPGGVDGILGYIARNVKYPEEMREKGVKGTVICEFVVNTDGSLSDIKVLRGVDPRLDAEAVRVIEAMPKWTPGRNGDQAVPTLYTLPIRFGV</sequence>
<evidence type="ECO:0000313" key="13">
    <source>
        <dbReference type="Proteomes" id="UP000823847"/>
    </source>
</evidence>
<dbReference type="InterPro" id="IPR008756">
    <property type="entry name" value="Peptidase_M56"/>
</dbReference>
<evidence type="ECO:0000256" key="3">
    <source>
        <dbReference type="ARBA" id="ARBA00022448"/>
    </source>
</evidence>
<keyword evidence="8 10" id="KW-1133">Transmembrane helix</keyword>
<name>A0A9D1XQ87_9BACT</name>
<dbReference type="Pfam" id="PF03544">
    <property type="entry name" value="TonB_C"/>
    <property type="match status" value="1"/>
</dbReference>
<feature type="transmembrane region" description="Helical" evidence="10">
    <location>
        <begin position="230"/>
        <end position="248"/>
    </location>
</feature>
<organism evidence="12 13">
    <name type="scientific">Candidatus Parabacteroides intestinigallinarum</name>
    <dbReference type="NCBI Taxonomy" id="2838722"/>
    <lineage>
        <taxon>Bacteria</taxon>
        <taxon>Pseudomonadati</taxon>
        <taxon>Bacteroidota</taxon>
        <taxon>Bacteroidia</taxon>
        <taxon>Bacteroidales</taxon>
        <taxon>Tannerellaceae</taxon>
        <taxon>Parabacteroides</taxon>
    </lineage>
</organism>
<dbReference type="AlphaFoldDB" id="A0A9D1XQ87"/>
<evidence type="ECO:0000256" key="4">
    <source>
        <dbReference type="ARBA" id="ARBA00022475"/>
    </source>
</evidence>
<evidence type="ECO:0000256" key="1">
    <source>
        <dbReference type="ARBA" id="ARBA00004383"/>
    </source>
</evidence>
<evidence type="ECO:0000259" key="11">
    <source>
        <dbReference type="PROSITE" id="PS52015"/>
    </source>
</evidence>
<feature type="transmembrane region" description="Helical" evidence="10">
    <location>
        <begin position="269"/>
        <end position="288"/>
    </location>
</feature>
<evidence type="ECO:0000256" key="7">
    <source>
        <dbReference type="ARBA" id="ARBA00022927"/>
    </source>
</evidence>
<reference evidence="12" key="2">
    <citation type="submission" date="2021-04" db="EMBL/GenBank/DDBJ databases">
        <authorList>
            <person name="Gilroy R."/>
        </authorList>
    </citation>
    <scope>NUCLEOTIDE SEQUENCE</scope>
    <source>
        <strain evidence="12">ChiHecec2B26-12326</strain>
    </source>
</reference>
<dbReference type="PANTHER" id="PTHR33446">
    <property type="entry name" value="PROTEIN TONB-RELATED"/>
    <property type="match status" value="1"/>
</dbReference>
<evidence type="ECO:0000256" key="10">
    <source>
        <dbReference type="SAM" id="Phobius"/>
    </source>
</evidence>
<dbReference type="NCBIfam" id="TIGR01352">
    <property type="entry name" value="tonB_Cterm"/>
    <property type="match status" value="1"/>
</dbReference>
<feature type="transmembrane region" description="Helical" evidence="10">
    <location>
        <begin position="185"/>
        <end position="204"/>
    </location>
</feature>
<protein>
    <submittedName>
        <fullName evidence="12">M56 family metallopeptidase</fullName>
    </submittedName>
</protein>
<dbReference type="Pfam" id="PF05569">
    <property type="entry name" value="Peptidase_M56"/>
    <property type="match status" value="1"/>
</dbReference>
<dbReference type="GO" id="GO:0055085">
    <property type="term" value="P:transmembrane transport"/>
    <property type="evidence" value="ECO:0007669"/>
    <property type="project" value="InterPro"/>
</dbReference>
<keyword evidence="7" id="KW-0653">Protein transport</keyword>
<dbReference type="PANTHER" id="PTHR33446:SF2">
    <property type="entry name" value="PROTEIN TONB"/>
    <property type="match status" value="1"/>
</dbReference>
<accession>A0A9D1XQ87</accession>
<dbReference type="InterPro" id="IPR006260">
    <property type="entry name" value="TonB/TolA_C"/>
</dbReference>
<evidence type="ECO:0000256" key="9">
    <source>
        <dbReference type="ARBA" id="ARBA00023136"/>
    </source>
</evidence>
<keyword evidence="4" id="KW-1003">Cell membrane</keyword>
<dbReference type="GO" id="GO:0098797">
    <property type="term" value="C:plasma membrane protein complex"/>
    <property type="evidence" value="ECO:0007669"/>
    <property type="project" value="TreeGrafter"/>
</dbReference>
<keyword evidence="6 10" id="KW-0812">Transmembrane</keyword>
<feature type="domain" description="TonB C-terminal" evidence="11">
    <location>
        <begin position="323"/>
        <end position="412"/>
    </location>
</feature>
<dbReference type="SUPFAM" id="SSF74653">
    <property type="entry name" value="TolA/TonB C-terminal domain"/>
    <property type="match status" value="1"/>
</dbReference>
<dbReference type="PROSITE" id="PS52015">
    <property type="entry name" value="TONB_CTD"/>
    <property type="match status" value="1"/>
</dbReference>
<dbReference type="Gene3D" id="3.30.1150.10">
    <property type="match status" value="1"/>
</dbReference>